<proteinExistence type="predicted"/>
<evidence type="ECO:0000256" key="8">
    <source>
        <dbReference type="ARBA" id="ARBA00023224"/>
    </source>
</evidence>
<evidence type="ECO:0000256" key="5">
    <source>
        <dbReference type="ARBA" id="ARBA00022692"/>
    </source>
</evidence>
<sequence>TNLLALNAAIEAARAGEQGRGFAVVADEVRNLAQRTAASTKE</sequence>
<name>F3FZH6_PSESX</name>
<dbReference type="SUPFAM" id="SSF58104">
    <property type="entry name" value="Methyl-accepting chemotaxis protein (MCP) signaling domain"/>
    <property type="match status" value="1"/>
</dbReference>
<dbReference type="PROSITE" id="PS50111">
    <property type="entry name" value="CHEMOTAXIS_TRANSDUC_2"/>
    <property type="match status" value="1"/>
</dbReference>
<keyword evidence="4" id="KW-0145">Chemotaxis</keyword>
<dbReference type="Gene3D" id="1.10.287.950">
    <property type="entry name" value="Methyl-accepting chemotaxis protein"/>
    <property type="match status" value="1"/>
</dbReference>
<evidence type="ECO:0000256" key="3">
    <source>
        <dbReference type="ARBA" id="ARBA00022481"/>
    </source>
</evidence>
<dbReference type="EMBL" id="AEAH01003833">
    <property type="protein sequence ID" value="EGH35618.1"/>
    <property type="molecule type" value="Genomic_DNA"/>
</dbReference>
<dbReference type="AlphaFoldDB" id="F3FZH6"/>
<dbReference type="Pfam" id="PF00015">
    <property type="entry name" value="MCPsignal"/>
    <property type="match status" value="1"/>
</dbReference>
<feature type="non-terminal residue" evidence="11">
    <location>
        <position position="1"/>
    </location>
</feature>
<keyword evidence="6" id="KW-1133">Transmembrane helix</keyword>
<dbReference type="PANTHER" id="PTHR32089:SF39">
    <property type="entry name" value="METHYL-ACCEPTING CHEMOTAXIS PROTEIN HLYB"/>
    <property type="match status" value="1"/>
</dbReference>
<keyword evidence="8 9" id="KW-0807">Transducer</keyword>
<comment type="subcellular location">
    <subcellularLocation>
        <location evidence="1">Cell membrane</location>
        <topology evidence="1">Multi-pass membrane protein</topology>
    </subcellularLocation>
</comment>
<dbReference type="PANTHER" id="PTHR32089">
    <property type="entry name" value="METHYL-ACCEPTING CHEMOTAXIS PROTEIN MCPB"/>
    <property type="match status" value="1"/>
</dbReference>
<keyword evidence="5" id="KW-0812">Transmembrane</keyword>
<protein>
    <recommendedName>
        <fullName evidence="10">Methyl-accepting transducer domain-containing protein</fullName>
    </recommendedName>
</protein>
<organism evidence="11 12">
    <name type="scientific">Pseudomonas syringae pv. japonica str. M301072</name>
    <dbReference type="NCBI Taxonomy" id="629262"/>
    <lineage>
        <taxon>Bacteria</taxon>
        <taxon>Pseudomonadati</taxon>
        <taxon>Pseudomonadota</taxon>
        <taxon>Gammaproteobacteria</taxon>
        <taxon>Pseudomonadales</taxon>
        <taxon>Pseudomonadaceae</taxon>
        <taxon>Pseudomonas</taxon>
        <taxon>Pseudomonas syringae</taxon>
    </lineage>
</organism>
<dbReference type="Proteomes" id="UP000004471">
    <property type="component" value="Unassembled WGS sequence"/>
</dbReference>
<evidence type="ECO:0000256" key="6">
    <source>
        <dbReference type="ARBA" id="ARBA00022989"/>
    </source>
</evidence>
<evidence type="ECO:0000256" key="1">
    <source>
        <dbReference type="ARBA" id="ARBA00004651"/>
    </source>
</evidence>
<comment type="caution">
    <text evidence="11">The sequence shown here is derived from an EMBL/GenBank/DDBJ whole genome shotgun (WGS) entry which is preliminary data.</text>
</comment>
<evidence type="ECO:0000313" key="12">
    <source>
        <dbReference type="Proteomes" id="UP000004471"/>
    </source>
</evidence>
<feature type="non-terminal residue" evidence="11">
    <location>
        <position position="42"/>
    </location>
</feature>
<gene>
    <name evidence="11" type="ORF">PSYJA_43976</name>
</gene>
<dbReference type="InterPro" id="IPR004089">
    <property type="entry name" value="MCPsignal_dom"/>
</dbReference>
<evidence type="ECO:0000259" key="10">
    <source>
        <dbReference type="PROSITE" id="PS50111"/>
    </source>
</evidence>
<dbReference type="GO" id="GO:0007165">
    <property type="term" value="P:signal transduction"/>
    <property type="evidence" value="ECO:0007669"/>
    <property type="project" value="UniProtKB-KW"/>
</dbReference>
<dbReference type="GO" id="GO:0005886">
    <property type="term" value="C:plasma membrane"/>
    <property type="evidence" value="ECO:0007669"/>
    <property type="project" value="UniProtKB-SubCell"/>
</dbReference>
<evidence type="ECO:0000256" key="2">
    <source>
        <dbReference type="ARBA" id="ARBA00022475"/>
    </source>
</evidence>
<keyword evidence="3" id="KW-0488">Methylation</keyword>
<dbReference type="GO" id="GO:0006935">
    <property type="term" value="P:chemotaxis"/>
    <property type="evidence" value="ECO:0007669"/>
    <property type="project" value="UniProtKB-KW"/>
</dbReference>
<evidence type="ECO:0000313" key="11">
    <source>
        <dbReference type="EMBL" id="EGH35618.1"/>
    </source>
</evidence>
<reference evidence="11 12" key="1">
    <citation type="journal article" date="2011" name="PLoS Pathog.">
        <title>Dynamic evolution of pathogenicity revealed by sequencing and comparative genomics of 19 Pseudomonas syringae isolates.</title>
        <authorList>
            <person name="Baltrus D.A."/>
            <person name="Nishimura M.T."/>
            <person name="Romanchuk A."/>
            <person name="Chang J.H."/>
            <person name="Mukhtar M.S."/>
            <person name="Cherkis K."/>
            <person name="Roach J."/>
            <person name="Grant S.R."/>
            <person name="Jones C.D."/>
            <person name="Dangl J.L."/>
        </authorList>
    </citation>
    <scope>NUCLEOTIDE SEQUENCE [LARGE SCALE GENOMIC DNA]</scope>
    <source>
        <strain evidence="12">M301072PT</strain>
    </source>
</reference>
<keyword evidence="7" id="KW-0472">Membrane</keyword>
<accession>F3FZH6</accession>
<keyword evidence="2" id="KW-1003">Cell membrane</keyword>
<evidence type="ECO:0000256" key="7">
    <source>
        <dbReference type="ARBA" id="ARBA00023136"/>
    </source>
</evidence>
<feature type="domain" description="Methyl-accepting transducer" evidence="10">
    <location>
        <begin position="1"/>
        <end position="42"/>
    </location>
</feature>
<evidence type="ECO:0000256" key="4">
    <source>
        <dbReference type="ARBA" id="ARBA00022500"/>
    </source>
</evidence>
<evidence type="ECO:0000256" key="9">
    <source>
        <dbReference type="PROSITE-ProRule" id="PRU00284"/>
    </source>
</evidence>